<keyword evidence="4 8" id="KW-0812">Transmembrane</keyword>
<feature type="region of interest" description="Disordered" evidence="7">
    <location>
        <begin position="1"/>
        <end position="29"/>
    </location>
</feature>
<dbReference type="AlphaFoldDB" id="A0A845I568"/>
<feature type="transmembrane region" description="Helical" evidence="8">
    <location>
        <begin position="109"/>
        <end position="129"/>
    </location>
</feature>
<keyword evidence="11" id="KW-1185">Reference proteome</keyword>
<proteinExistence type="predicted"/>
<comment type="subcellular location">
    <subcellularLocation>
        <location evidence="1">Cell membrane</location>
        <topology evidence="1">Multi-pass membrane protein</topology>
    </subcellularLocation>
</comment>
<comment type="caution">
    <text evidence="10">The sequence shown here is derived from an EMBL/GenBank/DDBJ whole genome shotgun (WGS) entry which is preliminary data.</text>
</comment>
<accession>A0A845I568</accession>
<feature type="transmembrane region" description="Helical" evidence="8">
    <location>
        <begin position="404"/>
        <end position="426"/>
    </location>
</feature>
<reference evidence="10" key="1">
    <citation type="submission" date="2019-12" db="EMBL/GenBank/DDBJ databases">
        <title>Novel species isolated from a subtropical stream in China.</title>
        <authorList>
            <person name="Lu H."/>
        </authorList>
    </citation>
    <scope>NUCLEOTIDE SEQUENCE [LARGE SCALE GENOMIC DNA]</scope>
    <source>
        <strain evidence="10">FT93W</strain>
    </source>
</reference>
<evidence type="ECO:0000256" key="7">
    <source>
        <dbReference type="SAM" id="MobiDB-lite"/>
    </source>
</evidence>
<dbReference type="Pfam" id="PF05977">
    <property type="entry name" value="MFS_3"/>
    <property type="match status" value="1"/>
</dbReference>
<gene>
    <name evidence="10" type="ORF">GTP23_19340</name>
</gene>
<dbReference type="EMBL" id="WWCL01000004">
    <property type="protein sequence ID" value="MYN47201.1"/>
    <property type="molecule type" value="Genomic_DNA"/>
</dbReference>
<evidence type="ECO:0000313" key="11">
    <source>
        <dbReference type="Proteomes" id="UP000444316"/>
    </source>
</evidence>
<keyword evidence="2" id="KW-0813">Transport</keyword>
<evidence type="ECO:0000256" key="5">
    <source>
        <dbReference type="ARBA" id="ARBA00022989"/>
    </source>
</evidence>
<dbReference type="GO" id="GO:0005886">
    <property type="term" value="C:plasma membrane"/>
    <property type="evidence" value="ECO:0007669"/>
    <property type="project" value="UniProtKB-SubCell"/>
</dbReference>
<keyword evidence="5 8" id="KW-1133">Transmembrane helix</keyword>
<dbReference type="RefSeq" id="WP_161036598.1">
    <property type="nucleotide sequence ID" value="NZ_WWCL01000004.1"/>
</dbReference>
<dbReference type="PROSITE" id="PS50850">
    <property type="entry name" value="MFS"/>
    <property type="match status" value="1"/>
</dbReference>
<feature type="transmembrane region" description="Helical" evidence="8">
    <location>
        <begin position="135"/>
        <end position="152"/>
    </location>
</feature>
<feature type="transmembrane region" description="Helical" evidence="8">
    <location>
        <begin position="249"/>
        <end position="270"/>
    </location>
</feature>
<evidence type="ECO:0000313" key="10">
    <source>
        <dbReference type="EMBL" id="MYN47201.1"/>
    </source>
</evidence>
<dbReference type="GO" id="GO:0022857">
    <property type="term" value="F:transmembrane transporter activity"/>
    <property type="evidence" value="ECO:0007669"/>
    <property type="project" value="InterPro"/>
</dbReference>
<feature type="transmembrane region" description="Helical" evidence="8">
    <location>
        <begin position="44"/>
        <end position="70"/>
    </location>
</feature>
<dbReference type="InterPro" id="IPR010290">
    <property type="entry name" value="TM_effector"/>
</dbReference>
<evidence type="ECO:0000259" key="9">
    <source>
        <dbReference type="PROSITE" id="PS50850"/>
    </source>
</evidence>
<evidence type="ECO:0000256" key="6">
    <source>
        <dbReference type="ARBA" id="ARBA00023136"/>
    </source>
</evidence>
<evidence type="ECO:0000256" key="3">
    <source>
        <dbReference type="ARBA" id="ARBA00022475"/>
    </source>
</evidence>
<feature type="transmembrane region" description="Helical" evidence="8">
    <location>
        <begin position="290"/>
        <end position="308"/>
    </location>
</feature>
<evidence type="ECO:0000256" key="8">
    <source>
        <dbReference type="SAM" id="Phobius"/>
    </source>
</evidence>
<dbReference type="InterPro" id="IPR020846">
    <property type="entry name" value="MFS_dom"/>
</dbReference>
<dbReference type="PANTHER" id="PTHR23513:SF9">
    <property type="entry name" value="ENTEROBACTIN EXPORTER ENTS"/>
    <property type="match status" value="1"/>
</dbReference>
<evidence type="ECO:0000256" key="4">
    <source>
        <dbReference type="ARBA" id="ARBA00022692"/>
    </source>
</evidence>
<keyword evidence="3" id="KW-1003">Cell membrane</keyword>
<feature type="transmembrane region" description="Helical" evidence="8">
    <location>
        <begin position="173"/>
        <end position="196"/>
    </location>
</feature>
<protein>
    <submittedName>
        <fullName evidence="10">MFS transporter</fullName>
    </submittedName>
</protein>
<sequence>MSDSTASANNNANNNASQPAGSSPAANSSSTSRNGFSVLRHRNFAFYLSARTLGTLAVQMQNVAIGWQVYAMTHDLFDLGLIGLAQFAPFLLLILLAGHAADRYNRRNLVALALAAQLLCGLLLLAFTLAGLSTVWPVFAVLVLFGSARAFMGPATQAMLVNLVPPESFSKAVALSSSSFHLAIILGPTLGGLLYLAGPKTVYLISSTLLLLAVLLMCLTKPAPQASHREPATWHTVLEGLRFVWSRPVILGAISLDLFAVLFGGATALLPALAHDVLHVGPTGLGMLRTAPGIGAAVCSITLTFFPITRRVGAWMLGGVAVFGVCTLVLGSTTTFIVALVALFLMGAGDMISVYVRHLLVQYETPDAIRGRVSAVNSVFIGASNELGEFESGLTAGWMGLTRAVLFGGAATLVVTGLWSALFPVLSRMDRFPHEERNGENKEESK</sequence>
<keyword evidence="6 8" id="KW-0472">Membrane</keyword>
<evidence type="ECO:0000256" key="1">
    <source>
        <dbReference type="ARBA" id="ARBA00004651"/>
    </source>
</evidence>
<name>A0A845I568_9BURK</name>
<dbReference type="SUPFAM" id="SSF103473">
    <property type="entry name" value="MFS general substrate transporter"/>
    <property type="match status" value="1"/>
</dbReference>
<feature type="domain" description="Major facilitator superfamily (MFS) profile" evidence="9">
    <location>
        <begin position="38"/>
        <end position="428"/>
    </location>
</feature>
<dbReference type="InterPro" id="IPR036259">
    <property type="entry name" value="MFS_trans_sf"/>
</dbReference>
<feature type="transmembrane region" description="Helical" evidence="8">
    <location>
        <begin position="320"/>
        <end position="346"/>
    </location>
</feature>
<evidence type="ECO:0000256" key="2">
    <source>
        <dbReference type="ARBA" id="ARBA00022448"/>
    </source>
</evidence>
<feature type="transmembrane region" description="Helical" evidence="8">
    <location>
        <begin position="76"/>
        <end position="97"/>
    </location>
</feature>
<organism evidence="10 11">
    <name type="scientific">Duganella fentianensis</name>
    <dbReference type="NCBI Taxonomy" id="2692177"/>
    <lineage>
        <taxon>Bacteria</taxon>
        <taxon>Pseudomonadati</taxon>
        <taxon>Pseudomonadota</taxon>
        <taxon>Betaproteobacteria</taxon>
        <taxon>Burkholderiales</taxon>
        <taxon>Oxalobacteraceae</taxon>
        <taxon>Telluria group</taxon>
        <taxon>Duganella</taxon>
    </lineage>
</organism>
<feature type="transmembrane region" description="Helical" evidence="8">
    <location>
        <begin position="202"/>
        <end position="219"/>
    </location>
</feature>
<dbReference type="Proteomes" id="UP000444316">
    <property type="component" value="Unassembled WGS sequence"/>
</dbReference>
<dbReference type="Gene3D" id="1.20.1250.20">
    <property type="entry name" value="MFS general substrate transporter like domains"/>
    <property type="match status" value="1"/>
</dbReference>
<dbReference type="PANTHER" id="PTHR23513">
    <property type="entry name" value="INTEGRAL MEMBRANE EFFLUX PROTEIN-RELATED"/>
    <property type="match status" value="1"/>
</dbReference>
<dbReference type="CDD" id="cd06173">
    <property type="entry name" value="MFS_MefA_like"/>
    <property type="match status" value="1"/>
</dbReference>